<dbReference type="InterPro" id="IPR027417">
    <property type="entry name" value="P-loop_NTPase"/>
</dbReference>
<dbReference type="EnsemblBacteria" id="AAR39215">
    <property type="protein sequence ID" value="AAR39215"/>
    <property type="gene ID" value="NEQ366"/>
</dbReference>
<evidence type="ECO:0000313" key="5">
    <source>
        <dbReference type="Proteomes" id="UP000000578"/>
    </source>
</evidence>
<dbReference type="SUPFAM" id="SSF52540">
    <property type="entry name" value="P-loop containing nucleoside triphosphate hydrolases"/>
    <property type="match status" value="1"/>
</dbReference>
<dbReference type="KEGG" id="neq:NEQ366"/>
<dbReference type="EMBL" id="AE017199">
    <property type="protein sequence ID" value="AAR39215.1"/>
    <property type="molecule type" value="Genomic_DNA"/>
</dbReference>
<keyword evidence="2" id="KW-0342">GTP-binding</keyword>
<organism evidence="4 5">
    <name type="scientific">Nanoarchaeum equitans (strain Kin4-M)</name>
    <dbReference type="NCBI Taxonomy" id="228908"/>
    <lineage>
        <taxon>Archaea</taxon>
        <taxon>Nanobdellota</taxon>
        <taxon>Candidatus Nanoarchaeia</taxon>
        <taxon>Nanoarchaeales</taxon>
        <taxon>Nanoarchaeaceae</taxon>
        <taxon>Nanoarchaeum</taxon>
    </lineage>
</organism>
<sequence length="228" mass="25932">MFDDCDIILEVMDARIPFPNKKIEKLNKIIIKVLNKADLVEAEELLSLYGDVYVSSRTRKGLRVLRNKIKEVAKNINKDKIIVCVAGFPNTGKSSLINALRGRHVAGTAPIPGKTKGIQLIKLSNKIYLKDTPGIFTLKDKELLTLIGSYSPEKLDNPIRVALKLIKLIFEDLQERFNIEAKDENEFLEKLSKKWRMPLRDTAVRLLSLWVNGKIKVKYPISITSSHH</sequence>
<dbReference type="AlphaFoldDB" id="Q74MC7"/>
<evidence type="ECO:0000259" key="3">
    <source>
        <dbReference type="Pfam" id="PF01926"/>
    </source>
</evidence>
<dbReference type="GO" id="GO:0005525">
    <property type="term" value="F:GTP binding"/>
    <property type="evidence" value="ECO:0007669"/>
    <property type="project" value="UniProtKB-KW"/>
</dbReference>
<proteinExistence type="predicted"/>
<dbReference type="HOGENOM" id="CLU_011106_1_2_2"/>
<protein>
    <submittedName>
        <fullName evidence="4">NEQ366</fullName>
    </submittedName>
</protein>
<dbReference type="Pfam" id="PF01926">
    <property type="entry name" value="MMR_HSR1"/>
    <property type="match status" value="1"/>
</dbReference>
<dbReference type="InterPro" id="IPR006073">
    <property type="entry name" value="GTP-bd"/>
</dbReference>
<dbReference type="Gene3D" id="3.40.50.300">
    <property type="entry name" value="P-loop containing nucleotide triphosphate hydrolases"/>
    <property type="match status" value="1"/>
</dbReference>
<keyword evidence="5" id="KW-1185">Reference proteome</keyword>
<evidence type="ECO:0000256" key="2">
    <source>
        <dbReference type="ARBA" id="ARBA00023134"/>
    </source>
</evidence>
<evidence type="ECO:0000256" key="1">
    <source>
        <dbReference type="ARBA" id="ARBA00022741"/>
    </source>
</evidence>
<feature type="domain" description="G" evidence="3">
    <location>
        <begin position="83"/>
        <end position="152"/>
    </location>
</feature>
<dbReference type="InterPro" id="IPR050755">
    <property type="entry name" value="TRAFAC_YlqF/YawG_RiboMat"/>
</dbReference>
<dbReference type="BioCyc" id="NEQU228908:GJB6-392-MONOMER"/>
<dbReference type="STRING" id="228908.NEQ366"/>
<accession>Q74MC7</accession>
<dbReference type="PANTHER" id="PTHR11089">
    <property type="entry name" value="GTP-BINDING PROTEIN-RELATED"/>
    <property type="match status" value="1"/>
</dbReference>
<keyword evidence="1" id="KW-0547">Nucleotide-binding</keyword>
<evidence type="ECO:0000313" key="4">
    <source>
        <dbReference type="EMBL" id="AAR39215.1"/>
    </source>
</evidence>
<dbReference type="Proteomes" id="UP000000578">
    <property type="component" value="Chromosome"/>
</dbReference>
<name>Q74MC7_NANEQ</name>
<dbReference type="PANTHER" id="PTHR11089:SF30">
    <property type="entry name" value="GUANINE NUCLEOTIDE-BINDING PROTEIN-LIKE 3 HOMOLOG"/>
    <property type="match status" value="1"/>
</dbReference>
<gene>
    <name evidence="4" type="ordered locus">NEQ366</name>
</gene>
<reference evidence="4 5" key="1">
    <citation type="journal article" date="2003" name="Proc. Natl. Acad. Sci. U.S.A.">
        <title>The genome of Nanoarchaeum equitans: insights into early archaeal evolution and derived parasitism.</title>
        <authorList>
            <person name="Waters E."/>
            <person name="Hohn M.J."/>
            <person name="Ahel I."/>
            <person name="Graham D.E."/>
            <person name="Adams M.D."/>
            <person name="Barnstead M."/>
            <person name="Beeson K.Y."/>
            <person name="Bibbs L."/>
            <person name="Bolanos R."/>
            <person name="Keller M."/>
            <person name="Kretz K."/>
            <person name="Lin X."/>
            <person name="Mathur E."/>
            <person name="Ni J."/>
            <person name="Podar M."/>
            <person name="Richardson T."/>
            <person name="Sutton G.G."/>
            <person name="Simon M."/>
            <person name="Soll D."/>
            <person name="Stetter K.O."/>
            <person name="Short J.M."/>
            <person name="Noordewier M."/>
        </authorList>
    </citation>
    <scope>NUCLEOTIDE SEQUENCE [LARGE SCALE GENOMIC DNA]</scope>
    <source>
        <strain evidence="4 5">Kin4-M</strain>
    </source>
</reference>